<dbReference type="AlphaFoldDB" id="A0A164VXW9"/>
<dbReference type="GO" id="GO:0005634">
    <property type="term" value="C:nucleus"/>
    <property type="evidence" value="ECO:0007669"/>
    <property type="project" value="UniProtKB-SubCell"/>
</dbReference>
<dbReference type="Pfam" id="PF00320">
    <property type="entry name" value="GATA"/>
    <property type="match status" value="1"/>
</dbReference>
<evidence type="ECO:0000256" key="7">
    <source>
        <dbReference type="SAM" id="MobiDB-lite"/>
    </source>
</evidence>
<feature type="compositionally biased region" description="Basic and acidic residues" evidence="7">
    <location>
        <begin position="448"/>
        <end position="457"/>
    </location>
</feature>
<dbReference type="PANTHER" id="PTHR10071">
    <property type="entry name" value="TRANSCRIPTION FACTOR GATA FAMILY MEMBER"/>
    <property type="match status" value="1"/>
</dbReference>
<dbReference type="GO" id="GO:0000122">
    <property type="term" value="P:negative regulation of transcription by RNA polymerase II"/>
    <property type="evidence" value="ECO:0007669"/>
    <property type="project" value="TreeGrafter"/>
</dbReference>
<proteinExistence type="predicted"/>
<dbReference type="STRING" id="1314777.A0A164VXW9"/>
<dbReference type="GO" id="GO:0000981">
    <property type="term" value="F:DNA-binding transcription factor activity, RNA polymerase II-specific"/>
    <property type="evidence" value="ECO:0007669"/>
    <property type="project" value="TreeGrafter"/>
</dbReference>
<dbReference type="FunFam" id="3.30.50.10:FF:000007">
    <property type="entry name" value="Nitrogen regulatory AreA, N-terminal"/>
    <property type="match status" value="1"/>
</dbReference>
<dbReference type="GO" id="GO:0008270">
    <property type="term" value="F:zinc ion binding"/>
    <property type="evidence" value="ECO:0007669"/>
    <property type="project" value="UniProtKB-KW"/>
</dbReference>
<dbReference type="GO" id="GO:0045944">
    <property type="term" value="P:positive regulation of transcription by RNA polymerase II"/>
    <property type="evidence" value="ECO:0007669"/>
    <property type="project" value="TreeGrafter"/>
</dbReference>
<evidence type="ECO:0000313" key="10">
    <source>
        <dbReference type="Proteomes" id="UP000076722"/>
    </source>
</evidence>
<feature type="region of interest" description="Disordered" evidence="7">
    <location>
        <begin position="426"/>
        <end position="497"/>
    </location>
</feature>
<feature type="region of interest" description="Disordered" evidence="7">
    <location>
        <begin position="191"/>
        <end position="246"/>
    </location>
</feature>
<evidence type="ECO:0000259" key="8">
    <source>
        <dbReference type="PROSITE" id="PS50114"/>
    </source>
</evidence>
<feature type="domain" description="GATA-type" evidence="8">
    <location>
        <begin position="91"/>
        <end position="144"/>
    </location>
</feature>
<dbReference type="SMART" id="SM00401">
    <property type="entry name" value="ZnF_GATA"/>
    <property type="match status" value="1"/>
</dbReference>
<comment type="subcellular location">
    <subcellularLocation>
        <location evidence="1">Nucleus</location>
    </subcellularLocation>
</comment>
<keyword evidence="10" id="KW-1185">Reference proteome</keyword>
<protein>
    <recommendedName>
        <fullName evidence="8">GATA-type domain-containing protein</fullName>
    </recommendedName>
</protein>
<keyword evidence="3 6" id="KW-0863">Zinc-finger</keyword>
<dbReference type="Gene3D" id="3.30.50.10">
    <property type="entry name" value="Erythroid Transcription Factor GATA-1, subunit A"/>
    <property type="match status" value="1"/>
</dbReference>
<evidence type="ECO:0000256" key="5">
    <source>
        <dbReference type="ARBA" id="ARBA00023242"/>
    </source>
</evidence>
<dbReference type="InterPro" id="IPR013088">
    <property type="entry name" value="Znf_NHR/GATA"/>
</dbReference>
<dbReference type="PROSITE" id="PS50114">
    <property type="entry name" value="GATA_ZN_FINGER_2"/>
    <property type="match status" value="1"/>
</dbReference>
<dbReference type="SUPFAM" id="SSF57716">
    <property type="entry name" value="Glucocorticoid receptor-like (DNA-binding domain)"/>
    <property type="match status" value="1"/>
</dbReference>
<feature type="compositionally biased region" description="Pro residues" evidence="7">
    <location>
        <begin position="10"/>
        <end position="20"/>
    </location>
</feature>
<feature type="compositionally biased region" description="Basic and acidic residues" evidence="7">
    <location>
        <begin position="426"/>
        <end position="441"/>
    </location>
</feature>
<evidence type="ECO:0000256" key="3">
    <source>
        <dbReference type="ARBA" id="ARBA00022771"/>
    </source>
</evidence>
<dbReference type="Proteomes" id="UP000076722">
    <property type="component" value="Unassembled WGS sequence"/>
</dbReference>
<dbReference type="PANTHER" id="PTHR10071:SF281">
    <property type="entry name" value="BOX A-BINDING FACTOR-RELATED"/>
    <property type="match status" value="1"/>
</dbReference>
<evidence type="ECO:0000256" key="4">
    <source>
        <dbReference type="ARBA" id="ARBA00022833"/>
    </source>
</evidence>
<keyword evidence="5" id="KW-0539">Nucleus</keyword>
<feature type="region of interest" description="Disordered" evidence="7">
    <location>
        <begin position="1"/>
        <end position="33"/>
    </location>
</feature>
<dbReference type="PRINTS" id="PR00619">
    <property type="entry name" value="GATAZNFINGER"/>
</dbReference>
<dbReference type="InterPro" id="IPR039355">
    <property type="entry name" value="Transcription_factor_GATA"/>
</dbReference>
<evidence type="ECO:0000256" key="2">
    <source>
        <dbReference type="ARBA" id="ARBA00022723"/>
    </source>
</evidence>
<dbReference type="EMBL" id="KV419404">
    <property type="protein sequence ID" value="KZS94568.1"/>
    <property type="molecule type" value="Genomic_DNA"/>
</dbReference>
<evidence type="ECO:0000256" key="1">
    <source>
        <dbReference type="ARBA" id="ARBA00004123"/>
    </source>
</evidence>
<accession>A0A164VXW9</accession>
<reference evidence="9 10" key="1">
    <citation type="journal article" date="2016" name="Mol. Biol. Evol.">
        <title>Comparative Genomics of Early-Diverging Mushroom-Forming Fungi Provides Insights into the Origins of Lignocellulose Decay Capabilities.</title>
        <authorList>
            <person name="Nagy L.G."/>
            <person name="Riley R."/>
            <person name="Tritt A."/>
            <person name="Adam C."/>
            <person name="Daum C."/>
            <person name="Floudas D."/>
            <person name="Sun H."/>
            <person name="Yadav J.S."/>
            <person name="Pangilinan J."/>
            <person name="Larsson K.H."/>
            <person name="Matsuura K."/>
            <person name="Barry K."/>
            <person name="Labutti K."/>
            <person name="Kuo R."/>
            <person name="Ohm R.A."/>
            <person name="Bhattacharya S.S."/>
            <person name="Shirouzu T."/>
            <person name="Yoshinaga Y."/>
            <person name="Martin F.M."/>
            <person name="Grigoriev I.V."/>
            <person name="Hibbett D.S."/>
        </authorList>
    </citation>
    <scope>NUCLEOTIDE SEQUENCE [LARGE SCALE GENOMIC DNA]</scope>
    <source>
        <strain evidence="9 10">HHB9708</strain>
    </source>
</reference>
<feature type="compositionally biased region" description="Basic and acidic residues" evidence="7">
    <location>
        <begin position="194"/>
        <end position="204"/>
    </location>
</feature>
<name>A0A164VXW9_9AGAM</name>
<dbReference type="InterPro" id="IPR000679">
    <property type="entry name" value="Znf_GATA"/>
</dbReference>
<feature type="compositionally biased region" description="Basic and acidic residues" evidence="7">
    <location>
        <begin position="226"/>
        <end position="246"/>
    </location>
</feature>
<sequence length="497" mass="53759">MPNRQNSGTPPTPAAVPAPASPKHSGGGTCPGDGRCDGTGGTSACSGCPTFNNALTARLEGEAEPSPPPSQSEANAKALAAAAAKARNRAAVGALSCYNCGTSTTPLWRRDDTGNNICNACGLYYKLHGTHRPNSMKKAVIKRRKRVPAAGVGVLAPTANSSPESVRMSDHAAAEALVAVGRGVARNITSTESVKQDYEDRHSDVEDDSSQGRRKRTRRAIAESQKAAEWDRESDQLEGDVIDHDEPMETLEGANRARLWAEEQERVFAEPEPDARDPNEERYAQRGHIYEPHSMDLPPLNSAVPNAGPFKASRSEERLAPPIGQTTSVFFPRSHSTSSSRTHSPPGGLSGGRNTPSLMLPPPHSLAQAHAHSMPQLPTTSSFYHQSQSARQSRSPEPTHEGFSTPPMVHPTPTYAELEQHYQQLRAERRRLEEMTEKTDRMLAGVKRGLDEMRGRDIGQSSQSSAHHEAAARLHALRRSGERPATESVWAIEPTHP</sequence>
<feature type="compositionally biased region" description="Low complexity" evidence="7">
    <location>
        <begin position="330"/>
        <end position="345"/>
    </location>
</feature>
<dbReference type="CDD" id="cd00202">
    <property type="entry name" value="ZnF_GATA"/>
    <property type="match status" value="1"/>
</dbReference>
<dbReference type="OrthoDB" id="515401at2759"/>
<gene>
    <name evidence="9" type="ORF">SISNIDRAFT_453505</name>
</gene>
<feature type="region of interest" description="Disordered" evidence="7">
    <location>
        <begin position="291"/>
        <end position="414"/>
    </location>
</feature>
<evidence type="ECO:0000313" key="9">
    <source>
        <dbReference type="EMBL" id="KZS94568.1"/>
    </source>
</evidence>
<dbReference type="GO" id="GO:0000978">
    <property type="term" value="F:RNA polymerase II cis-regulatory region sequence-specific DNA binding"/>
    <property type="evidence" value="ECO:0007669"/>
    <property type="project" value="TreeGrafter"/>
</dbReference>
<evidence type="ECO:0000256" key="6">
    <source>
        <dbReference type="PROSITE-ProRule" id="PRU00094"/>
    </source>
</evidence>
<feature type="compositionally biased region" description="Polar residues" evidence="7">
    <location>
        <begin position="376"/>
        <end position="396"/>
    </location>
</feature>
<keyword evidence="2" id="KW-0479">Metal-binding</keyword>
<organism evidence="9 10">
    <name type="scientific">Sistotremastrum niveocremeum HHB9708</name>
    <dbReference type="NCBI Taxonomy" id="1314777"/>
    <lineage>
        <taxon>Eukaryota</taxon>
        <taxon>Fungi</taxon>
        <taxon>Dikarya</taxon>
        <taxon>Basidiomycota</taxon>
        <taxon>Agaricomycotina</taxon>
        <taxon>Agaricomycetes</taxon>
        <taxon>Sistotremastrales</taxon>
        <taxon>Sistotremastraceae</taxon>
        <taxon>Sertulicium</taxon>
        <taxon>Sertulicium niveocremeum</taxon>
    </lineage>
</organism>
<keyword evidence="4" id="KW-0862">Zinc</keyword>
<dbReference type="PROSITE" id="PS00344">
    <property type="entry name" value="GATA_ZN_FINGER_1"/>
    <property type="match status" value="1"/>
</dbReference>